<feature type="domain" description="N-acetyltransferase" evidence="1">
    <location>
        <begin position="8"/>
        <end position="166"/>
    </location>
</feature>
<evidence type="ECO:0000313" key="2">
    <source>
        <dbReference type="EMBL" id="MBB5844172.1"/>
    </source>
</evidence>
<proteinExistence type="predicted"/>
<accession>A0A841AQE5</accession>
<dbReference type="PROSITE" id="PS51186">
    <property type="entry name" value="GNAT"/>
    <property type="match status" value="1"/>
</dbReference>
<protein>
    <submittedName>
        <fullName evidence="2">RimJ/RimL family protein N-acetyltransferase</fullName>
    </submittedName>
</protein>
<dbReference type="Pfam" id="PF13302">
    <property type="entry name" value="Acetyltransf_3"/>
    <property type="match status" value="1"/>
</dbReference>
<dbReference type="GO" id="GO:0016747">
    <property type="term" value="F:acyltransferase activity, transferring groups other than amino-acyl groups"/>
    <property type="evidence" value="ECO:0007669"/>
    <property type="project" value="InterPro"/>
</dbReference>
<comment type="caution">
    <text evidence="2">The sequence shown here is derived from an EMBL/GenBank/DDBJ whole genome shotgun (WGS) entry which is preliminary data.</text>
</comment>
<evidence type="ECO:0000313" key="3">
    <source>
        <dbReference type="Proteomes" id="UP000536685"/>
    </source>
</evidence>
<reference evidence="2 3" key="1">
    <citation type="submission" date="2020-08" db="EMBL/GenBank/DDBJ databases">
        <title>Sequencing the genomes of 1000 actinobacteria strains.</title>
        <authorList>
            <person name="Klenk H.-P."/>
        </authorList>
    </citation>
    <scope>NUCLEOTIDE SEQUENCE [LARGE SCALE GENOMIC DNA]</scope>
    <source>
        <strain evidence="2 3">DSM 105784</strain>
    </source>
</reference>
<dbReference type="PANTHER" id="PTHR43792">
    <property type="entry name" value="GNAT FAMILY, PUTATIVE (AFU_ORTHOLOGUE AFUA_3G00765)-RELATED-RELATED"/>
    <property type="match status" value="1"/>
</dbReference>
<keyword evidence="2" id="KW-0808">Transferase</keyword>
<gene>
    <name evidence="2" type="ORF">HD599_002495</name>
</gene>
<dbReference type="Proteomes" id="UP000536685">
    <property type="component" value="Unassembled WGS sequence"/>
</dbReference>
<organism evidence="2 3">
    <name type="scientific">Conyzicola lurida</name>
    <dbReference type="NCBI Taxonomy" id="1172621"/>
    <lineage>
        <taxon>Bacteria</taxon>
        <taxon>Bacillati</taxon>
        <taxon>Actinomycetota</taxon>
        <taxon>Actinomycetes</taxon>
        <taxon>Micrococcales</taxon>
        <taxon>Microbacteriaceae</taxon>
        <taxon>Conyzicola</taxon>
    </lineage>
</organism>
<evidence type="ECO:0000259" key="1">
    <source>
        <dbReference type="PROSITE" id="PS51186"/>
    </source>
</evidence>
<dbReference type="PANTHER" id="PTHR43792:SF1">
    <property type="entry name" value="N-ACETYLTRANSFERASE DOMAIN-CONTAINING PROTEIN"/>
    <property type="match status" value="1"/>
</dbReference>
<dbReference type="EMBL" id="JACHMJ010000001">
    <property type="protein sequence ID" value="MBB5844172.1"/>
    <property type="molecule type" value="Genomic_DNA"/>
</dbReference>
<dbReference type="AlphaFoldDB" id="A0A841AQE5"/>
<dbReference type="InterPro" id="IPR016181">
    <property type="entry name" value="Acyl_CoA_acyltransferase"/>
</dbReference>
<dbReference type="SUPFAM" id="SSF55729">
    <property type="entry name" value="Acyl-CoA N-acyltransferases (Nat)"/>
    <property type="match status" value="1"/>
</dbReference>
<dbReference type="InterPro" id="IPR000182">
    <property type="entry name" value="GNAT_dom"/>
</dbReference>
<sequence>MMLETPRLLLPPLTREHTADLVTLYSDPDVARYVGGARLTPATIPRQAEVLADEWDERGCGQSAVVERSTGAFLGRVGLHYWPAWDEVELGYVLAAHAQGRGLAAEASGAWIDWARTHLGRKSLVAVIQPANAASVGLALKLGFALDRADVTESGDAVEVYRLPLG</sequence>
<keyword evidence="3" id="KW-1185">Reference proteome</keyword>
<name>A0A841AQE5_9MICO</name>
<dbReference type="InterPro" id="IPR051531">
    <property type="entry name" value="N-acetyltransferase"/>
</dbReference>
<dbReference type="Gene3D" id="3.40.630.30">
    <property type="match status" value="1"/>
</dbReference>